<sequence length="420" mass="48259">MEELAFKNERSFKRRLMEGQVAVGANNNDDGQVRRVHIVYYLSRNGRIEHPHLIRIHHVSRNGVHLRDVKSWLSELRGMDMPDSFAWSYKRIYKGSYVWQDLLDEDLITPICDNEYVLKGSEISSKTFNNGVSAYSEKEVFELEKSSHFEVNLEDPKYRSAEIEYALDFSTNTSIEIEESSFGSNVTTEDKAKVIINNQDAYKEEEEEEMEHIPKDKNGHNSFYETFLNKNTNDNNYNNNKCMKSGNQRVKSYFKAPLPSYSLGESGRLSSSRALHMFRNWITCGTNDTHEKAVVVINKRKGVRTSTVSSVSEKTSEENNTGPTYKEQEFRDFEKNYNGKTGSKKSKNDSRNYKTSAAAYKPVNGPNCAQCGRKFNPEKLHKHMQYCRGMKAFAKSANSRPKPKISTPSPPHLGRFLLDK</sequence>
<keyword evidence="6" id="KW-0131">Cell cycle</keyword>
<dbReference type="Pfam" id="PF06136">
    <property type="entry name" value="SOK"/>
    <property type="match status" value="1"/>
</dbReference>
<evidence type="ECO:0000259" key="9">
    <source>
        <dbReference type="Pfam" id="PF06136"/>
    </source>
</evidence>
<keyword evidence="2" id="KW-0217">Developmental protein</keyword>
<dbReference type="Proteomes" id="UP000245207">
    <property type="component" value="Unassembled WGS sequence"/>
</dbReference>
<keyword evidence="4" id="KW-0132">Cell division</keyword>
<comment type="subcellular location">
    <subcellularLocation>
        <location evidence="1">Cell membrane</location>
        <topology evidence="1">Peripheral membrane protein</topology>
        <orientation evidence="1">Cytoplasmic side</orientation>
    </subcellularLocation>
</comment>
<accession>A0A2U1QJM3</accession>
<dbReference type="Gene3D" id="3.30.160.60">
    <property type="entry name" value="Classic Zinc Finger"/>
    <property type="match status" value="1"/>
</dbReference>
<keyword evidence="11" id="KW-1185">Reference proteome</keyword>
<evidence type="ECO:0000256" key="1">
    <source>
        <dbReference type="ARBA" id="ARBA00004413"/>
    </source>
</evidence>
<name>A0A2U1QJM3_ARTAN</name>
<gene>
    <name evidence="10" type="ORF">CTI12_AA021450</name>
</gene>
<evidence type="ECO:0000313" key="10">
    <source>
        <dbReference type="EMBL" id="PWA98175.1"/>
    </source>
</evidence>
<evidence type="ECO:0000256" key="4">
    <source>
        <dbReference type="ARBA" id="ARBA00022618"/>
    </source>
</evidence>
<feature type="compositionally biased region" description="Low complexity" evidence="8">
    <location>
        <begin position="304"/>
        <end position="313"/>
    </location>
</feature>
<dbReference type="GO" id="GO:0051301">
    <property type="term" value="P:cell division"/>
    <property type="evidence" value="ECO:0007669"/>
    <property type="project" value="UniProtKB-KW"/>
</dbReference>
<dbReference type="GO" id="GO:0051258">
    <property type="term" value="P:protein polymerization"/>
    <property type="evidence" value="ECO:0007669"/>
    <property type="project" value="UniProtKB-ARBA"/>
</dbReference>
<dbReference type="EMBL" id="PKPP01000077">
    <property type="protein sequence ID" value="PWA98175.1"/>
    <property type="molecule type" value="Genomic_DNA"/>
</dbReference>
<evidence type="ECO:0000256" key="6">
    <source>
        <dbReference type="ARBA" id="ARBA00023306"/>
    </source>
</evidence>
<comment type="similarity">
    <text evidence="7">Belongs to the SOSEKI family.</text>
</comment>
<evidence type="ECO:0000313" key="11">
    <source>
        <dbReference type="Proteomes" id="UP000245207"/>
    </source>
</evidence>
<evidence type="ECO:0000256" key="8">
    <source>
        <dbReference type="SAM" id="MobiDB-lite"/>
    </source>
</evidence>
<comment type="caution">
    <text evidence="10">The sequence shown here is derived from an EMBL/GenBank/DDBJ whole genome shotgun (WGS) entry which is preliminary data.</text>
</comment>
<reference evidence="10 11" key="1">
    <citation type="journal article" date="2018" name="Mol. Plant">
        <title>The genome of Artemisia annua provides insight into the evolution of Asteraceae family and artemisinin biosynthesis.</title>
        <authorList>
            <person name="Shen Q."/>
            <person name="Zhang L."/>
            <person name="Liao Z."/>
            <person name="Wang S."/>
            <person name="Yan T."/>
            <person name="Shi P."/>
            <person name="Liu M."/>
            <person name="Fu X."/>
            <person name="Pan Q."/>
            <person name="Wang Y."/>
            <person name="Lv Z."/>
            <person name="Lu X."/>
            <person name="Zhang F."/>
            <person name="Jiang W."/>
            <person name="Ma Y."/>
            <person name="Chen M."/>
            <person name="Hao X."/>
            <person name="Li L."/>
            <person name="Tang Y."/>
            <person name="Lv G."/>
            <person name="Zhou Y."/>
            <person name="Sun X."/>
            <person name="Brodelius P.E."/>
            <person name="Rose J.K.C."/>
            <person name="Tang K."/>
        </authorList>
    </citation>
    <scope>NUCLEOTIDE SEQUENCE [LARGE SCALE GENOMIC DNA]</scope>
    <source>
        <strain evidence="11">cv. Huhao1</strain>
        <tissue evidence="10">Leaf</tissue>
    </source>
</reference>
<feature type="region of interest" description="Disordered" evidence="8">
    <location>
        <begin position="302"/>
        <end position="328"/>
    </location>
</feature>
<dbReference type="AlphaFoldDB" id="A0A2U1QJM3"/>
<dbReference type="InterPro" id="IPR010369">
    <property type="entry name" value="SOK"/>
</dbReference>
<dbReference type="PANTHER" id="PTHR31083:SF36">
    <property type="entry name" value="PROTEIN UPSTREAM OF FLC"/>
    <property type="match status" value="1"/>
</dbReference>
<protein>
    <recommendedName>
        <fullName evidence="9">SOSEKI DIX-like domain-containing protein</fullName>
    </recommendedName>
</protein>
<evidence type="ECO:0000256" key="5">
    <source>
        <dbReference type="ARBA" id="ARBA00023136"/>
    </source>
</evidence>
<feature type="region of interest" description="Disordered" evidence="8">
    <location>
        <begin position="395"/>
        <end position="420"/>
    </location>
</feature>
<dbReference type="STRING" id="35608.A0A2U1QJM3"/>
<dbReference type="OrthoDB" id="1907705at2759"/>
<feature type="domain" description="SOSEKI DIX-like" evidence="9">
    <location>
        <begin position="36"/>
        <end position="123"/>
    </location>
</feature>
<evidence type="ECO:0000256" key="2">
    <source>
        <dbReference type="ARBA" id="ARBA00022473"/>
    </source>
</evidence>
<evidence type="ECO:0000256" key="3">
    <source>
        <dbReference type="ARBA" id="ARBA00022475"/>
    </source>
</evidence>
<dbReference type="GO" id="GO:0005886">
    <property type="term" value="C:plasma membrane"/>
    <property type="evidence" value="ECO:0007669"/>
    <property type="project" value="UniProtKB-SubCell"/>
</dbReference>
<keyword evidence="3" id="KW-1003">Cell membrane</keyword>
<proteinExistence type="inferred from homology"/>
<dbReference type="PANTHER" id="PTHR31083">
    <property type="entry name" value="UPSTREAM OF FLC PROTEIN (DUF966)"/>
    <property type="match status" value="1"/>
</dbReference>
<organism evidence="10 11">
    <name type="scientific">Artemisia annua</name>
    <name type="common">Sweet wormwood</name>
    <dbReference type="NCBI Taxonomy" id="35608"/>
    <lineage>
        <taxon>Eukaryota</taxon>
        <taxon>Viridiplantae</taxon>
        <taxon>Streptophyta</taxon>
        <taxon>Embryophyta</taxon>
        <taxon>Tracheophyta</taxon>
        <taxon>Spermatophyta</taxon>
        <taxon>Magnoliopsida</taxon>
        <taxon>eudicotyledons</taxon>
        <taxon>Gunneridae</taxon>
        <taxon>Pentapetalae</taxon>
        <taxon>asterids</taxon>
        <taxon>campanulids</taxon>
        <taxon>Asterales</taxon>
        <taxon>Asteraceae</taxon>
        <taxon>Asteroideae</taxon>
        <taxon>Anthemideae</taxon>
        <taxon>Artemisiinae</taxon>
        <taxon>Artemisia</taxon>
    </lineage>
</organism>
<evidence type="ECO:0000256" key="7">
    <source>
        <dbReference type="ARBA" id="ARBA00024211"/>
    </source>
</evidence>
<keyword evidence="5" id="KW-0472">Membrane</keyword>
<dbReference type="InterPro" id="IPR048351">
    <property type="entry name" value="SOK_DIX"/>
</dbReference>